<evidence type="ECO:0000313" key="2">
    <source>
        <dbReference type="Proteomes" id="UP000813463"/>
    </source>
</evidence>
<proteinExistence type="predicted"/>
<feature type="compositionally biased region" description="Polar residues" evidence="1">
    <location>
        <begin position="210"/>
        <end position="220"/>
    </location>
</feature>
<protein>
    <submittedName>
        <fullName evidence="3">Uncharacterized protein</fullName>
    </submittedName>
</protein>
<dbReference type="RefSeq" id="XP_056692171.1">
    <property type="nucleotide sequence ID" value="XM_056836193.1"/>
</dbReference>
<name>A0ABM3R986_SPIOL</name>
<feature type="compositionally biased region" description="Basic and acidic residues" evidence="1">
    <location>
        <begin position="184"/>
        <end position="197"/>
    </location>
</feature>
<sequence>MSYINRRGLMGYHYYDGLSSETDEDFVKRWRRGKRPVFVTSDESSTDDEEYVVPLYVAPPVEDFESEFDKEEWDRTRKKLKAYHLESSSDEGEVPETPEHVWNTGIGAQYSWYASGEHNTPPSTPSNRTHTLGDPETPEHVWNTEDRTRYHWYTTSLPGNYVMNEIGSTSVAPPDVSTPAAPAPHDDYESDSDRIVTPDDYEGDSERTLTPDNSESSVASDSEENVTSISSKPSSKS</sequence>
<feature type="region of interest" description="Disordered" evidence="1">
    <location>
        <begin position="164"/>
        <end position="237"/>
    </location>
</feature>
<feature type="compositionally biased region" description="Low complexity" evidence="1">
    <location>
        <begin position="228"/>
        <end position="237"/>
    </location>
</feature>
<reference evidence="3" key="2">
    <citation type="submission" date="2025-08" db="UniProtKB">
        <authorList>
            <consortium name="RefSeq"/>
        </authorList>
    </citation>
    <scope>IDENTIFICATION</scope>
    <source>
        <tissue evidence="3">Leaf</tissue>
    </source>
</reference>
<gene>
    <name evidence="3" type="primary">LOC130467628</name>
</gene>
<feature type="region of interest" description="Disordered" evidence="1">
    <location>
        <begin position="113"/>
        <end position="143"/>
    </location>
</feature>
<feature type="compositionally biased region" description="Polar residues" evidence="1">
    <location>
        <begin position="117"/>
        <end position="130"/>
    </location>
</feature>
<evidence type="ECO:0000313" key="3">
    <source>
        <dbReference type="RefSeq" id="XP_056692171.1"/>
    </source>
</evidence>
<dbReference type="Proteomes" id="UP000813463">
    <property type="component" value="Chromosome 2"/>
</dbReference>
<reference evidence="2" key="1">
    <citation type="journal article" date="2021" name="Nat. Commun.">
        <title>Genomic analyses provide insights into spinach domestication and the genetic basis of agronomic traits.</title>
        <authorList>
            <person name="Cai X."/>
            <person name="Sun X."/>
            <person name="Xu C."/>
            <person name="Sun H."/>
            <person name="Wang X."/>
            <person name="Ge C."/>
            <person name="Zhang Z."/>
            <person name="Wang Q."/>
            <person name="Fei Z."/>
            <person name="Jiao C."/>
            <person name="Wang Q."/>
        </authorList>
    </citation>
    <scope>NUCLEOTIDE SEQUENCE [LARGE SCALE GENOMIC DNA]</scope>
    <source>
        <strain evidence="2">cv. Varoflay</strain>
    </source>
</reference>
<feature type="compositionally biased region" description="Basic and acidic residues" evidence="1">
    <location>
        <begin position="131"/>
        <end position="143"/>
    </location>
</feature>
<organism evidence="2 3">
    <name type="scientific">Spinacia oleracea</name>
    <name type="common">Spinach</name>
    <dbReference type="NCBI Taxonomy" id="3562"/>
    <lineage>
        <taxon>Eukaryota</taxon>
        <taxon>Viridiplantae</taxon>
        <taxon>Streptophyta</taxon>
        <taxon>Embryophyta</taxon>
        <taxon>Tracheophyta</taxon>
        <taxon>Spermatophyta</taxon>
        <taxon>Magnoliopsida</taxon>
        <taxon>eudicotyledons</taxon>
        <taxon>Gunneridae</taxon>
        <taxon>Pentapetalae</taxon>
        <taxon>Caryophyllales</taxon>
        <taxon>Chenopodiaceae</taxon>
        <taxon>Chenopodioideae</taxon>
        <taxon>Anserineae</taxon>
        <taxon>Spinacia</taxon>
    </lineage>
</organism>
<dbReference type="GeneID" id="130467628"/>
<evidence type="ECO:0000256" key="1">
    <source>
        <dbReference type="SAM" id="MobiDB-lite"/>
    </source>
</evidence>
<accession>A0ABM3R986</accession>
<keyword evidence="2" id="KW-1185">Reference proteome</keyword>